<evidence type="ECO:0000313" key="1">
    <source>
        <dbReference type="EMBL" id="TWV58573.1"/>
    </source>
</evidence>
<accession>A0A5C6K7N8</accession>
<dbReference type="AlphaFoldDB" id="A0A5C6K7N8"/>
<protein>
    <submittedName>
        <fullName evidence="1">Uncharacterized protein</fullName>
    </submittedName>
</protein>
<proteinExistence type="predicted"/>
<gene>
    <name evidence="1" type="ORF">FSA05_20475</name>
</gene>
<organism evidence="1 2">
    <name type="scientific">Parabacteroides distasonis</name>
    <dbReference type="NCBI Taxonomy" id="823"/>
    <lineage>
        <taxon>Bacteria</taxon>
        <taxon>Pseudomonadati</taxon>
        <taxon>Bacteroidota</taxon>
        <taxon>Bacteroidia</taxon>
        <taxon>Bacteroidales</taxon>
        <taxon>Tannerellaceae</taxon>
        <taxon>Parabacteroides</taxon>
    </lineage>
</organism>
<reference evidence="1 2" key="1">
    <citation type="submission" date="2019-07" db="EMBL/GenBank/DDBJ databases">
        <title>Genome sequencing of Parabacteroides distasonis iSURF_7.</title>
        <authorList>
            <person name="Degefu H.N."/>
            <person name="Ruoff K.L."/>
            <person name="Price C.E."/>
            <person name="Valls R.A."/>
            <person name="O'Toole G.A."/>
        </authorList>
    </citation>
    <scope>NUCLEOTIDE SEQUENCE [LARGE SCALE GENOMIC DNA]</scope>
    <source>
        <strain evidence="1 2">CFPLTA003_1B</strain>
    </source>
</reference>
<dbReference type="RefSeq" id="WP_146376130.1">
    <property type="nucleotide sequence ID" value="NZ_VOHW01000019.1"/>
</dbReference>
<dbReference type="Proteomes" id="UP000315827">
    <property type="component" value="Unassembled WGS sequence"/>
</dbReference>
<evidence type="ECO:0000313" key="2">
    <source>
        <dbReference type="Proteomes" id="UP000315827"/>
    </source>
</evidence>
<sequence length="123" mass="13771">MKSYIITFMLAILCFFTQETRGQQFVSYNQIENGNYEATVHYSSTTGQKSTYKLIVTVSNDAVTTIHFNNNGSVHTGYNNEGYIYTGGSLTFSRDYNSKITGASTIVKIKYSNGAVQQFKVEL</sequence>
<comment type="caution">
    <text evidence="1">The sequence shown here is derived from an EMBL/GenBank/DDBJ whole genome shotgun (WGS) entry which is preliminary data.</text>
</comment>
<name>A0A5C6K7N8_PARDI</name>
<dbReference type="EMBL" id="VOHW01000019">
    <property type="protein sequence ID" value="TWV58573.1"/>
    <property type="molecule type" value="Genomic_DNA"/>
</dbReference>